<feature type="non-terminal residue" evidence="2">
    <location>
        <position position="1"/>
    </location>
</feature>
<evidence type="ECO:0000259" key="1">
    <source>
        <dbReference type="Pfam" id="PF04236"/>
    </source>
</evidence>
<protein>
    <recommendedName>
        <fullName evidence="1">Transposase Tc5 C-terminal domain-containing protein</fullName>
    </recommendedName>
</protein>
<name>A0A151IY04_9HYME</name>
<sequence length="341" mass="39640">FFSLSKWIYNFKRRHCIVSRKINKFVTQSQIANKEELRGNANEFVEKVKTKIVLIGEDNVYNSDQSGFNLEMHAGRTLSFKGTLKVETLAQSLNSLTHSYTIQPIISASGHLMSPLLIVLKEKDGKFGPKIEKKLYKANNILVLTSTSGKLTSELAIRWFEQIYLPNTNEKSVLLFLESLYLLSIEKKFNTIDKRGKEVNILKIPAGTTGIIQPLDVYTFRPWKNFLKRFSDVLIRYNYDINLHLRNNIKKILTLIHNQFSSLRFVNLFKYAWYKSGYIEEKPPKCETPVNFCFTNCETIYDCCHDIAIFRCAWCTKSMCIQHFFDPNNSGSLHYCTNYQQ</sequence>
<gene>
    <name evidence="2" type="ORF">ALC57_14632</name>
</gene>
<feature type="domain" description="Transposase Tc5 C-terminal" evidence="1">
    <location>
        <begin position="273"/>
        <end position="325"/>
    </location>
</feature>
<proteinExistence type="predicted"/>
<dbReference type="STRING" id="471704.A0A151IY04"/>
<evidence type="ECO:0000313" key="2">
    <source>
        <dbReference type="EMBL" id="KYN13188.1"/>
    </source>
</evidence>
<dbReference type="AlphaFoldDB" id="A0A151IY04"/>
<reference evidence="2 3" key="1">
    <citation type="submission" date="2015-09" db="EMBL/GenBank/DDBJ databases">
        <title>Trachymyrmex cornetzi WGS genome.</title>
        <authorList>
            <person name="Nygaard S."/>
            <person name="Hu H."/>
            <person name="Boomsma J."/>
            <person name="Zhang G."/>
        </authorList>
    </citation>
    <scope>NUCLEOTIDE SEQUENCE [LARGE SCALE GENOMIC DNA]</scope>
    <source>
        <strain evidence="2">Tcor2-1</strain>
        <tissue evidence="2">Whole body</tissue>
    </source>
</reference>
<dbReference type="EMBL" id="KQ980783">
    <property type="protein sequence ID" value="KYN13188.1"/>
    <property type="molecule type" value="Genomic_DNA"/>
</dbReference>
<dbReference type="Proteomes" id="UP000078492">
    <property type="component" value="Unassembled WGS sequence"/>
</dbReference>
<dbReference type="GO" id="GO:0003676">
    <property type="term" value="F:nucleic acid binding"/>
    <property type="evidence" value="ECO:0007669"/>
    <property type="project" value="InterPro"/>
</dbReference>
<dbReference type="InterPro" id="IPR007350">
    <property type="entry name" value="Transposase_Tc5_C"/>
</dbReference>
<dbReference type="Pfam" id="PF04236">
    <property type="entry name" value="Transp_Tc5_C"/>
    <property type="match status" value="1"/>
</dbReference>
<organism evidence="2 3">
    <name type="scientific">Trachymyrmex cornetzi</name>
    <dbReference type="NCBI Taxonomy" id="471704"/>
    <lineage>
        <taxon>Eukaryota</taxon>
        <taxon>Metazoa</taxon>
        <taxon>Ecdysozoa</taxon>
        <taxon>Arthropoda</taxon>
        <taxon>Hexapoda</taxon>
        <taxon>Insecta</taxon>
        <taxon>Pterygota</taxon>
        <taxon>Neoptera</taxon>
        <taxon>Endopterygota</taxon>
        <taxon>Hymenoptera</taxon>
        <taxon>Apocrita</taxon>
        <taxon>Aculeata</taxon>
        <taxon>Formicoidea</taxon>
        <taxon>Formicidae</taxon>
        <taxon>Myrmicinae</taxon>
        <taxon>Trachymyrmex</taxon>
    </lineage>
</organism>
<evidence type="ECO:0000313" key="3">
    <source>
        <dbReference type="Proteomes" id="UP000078492"/>
    </source>
</evidence>
<keyword evidence="3" id="KW-1185">Reference proteome</keyword>
<accession>A0A151IY04</accession>